<proteinExistence type="predicted"/>
<dbReference type="AlphaFoldDB" id="A0A1X7VWT4"/>
<dbReference type="EnsemblMetazoa" id="Aqu2.1.44598_001">
    <property type="protein sequence ID" value="Aqu2.1.44598_001"/>
    <property type="gene ID" value="Aqu2.1.44598"/>
</dbReference>
<protein>
    <submittedName>
        <fullName evidence="1">Uncharacterized protein</fullName>
    </submittedName>
</protein>
<accession>A0A1X7VWT4</accession>
<organism evidence="1">
    <name type="scientific">Amphimedon queenslandica</name>
    <name type="common">Sponge</name>
    <dbReference type="NCBI Taxonomy" id="400682"/>
    <lineage>
        <taxon>Eukaryota</taxon>
        <taxon>Metazoa</taxon>
        <taxon>Porifera</taxon>
        <taxon>Demospongiae</taxon>
        <taxon>Heteroscleromorpha</taxon>
        <taxon>Haplosclerida</taxon>
        <taxon>Niphatidae</taxon>
        <taxon>Amphimedon</taxon>
    </lineage>
</organism>
<reference evidence="1" key="1">
    <citation type="submission" date="2017-05" db="UniProtKB">
        <authorList>
            <consortium name="EnsemblMetazoa"/>
        </authorList>
    </citation>
    <scope>IDENTIFICATION</scope>
</reference>
<name>A0A1X7VWT4_AMPQE</name>
<evidence type="ECO:0000313" key="1">
    <source>
        <dbReference type="EnsemblMetazoa" id="Aqu2.1.44598_001"/>
    </source>
</evidence>
<dbReference type="InParanoid" id="A0A1X7VWT4"/>
<sequence length="101" mass="11336">MQKPSFLSPKMTYEKLLVPYNSLQGRRLVLRLQFIPSGPSLLPMNDASACGKASGLRNWWSALTNHGPLYGYHPNLCKTWLVVKSKYLDSARLLSGTQTLI</sequence>